<feature type="signal peptide" evidence="3">
    <location>
        <begin position="1"/>
        <end position="23"/>
    </location>
</feature>
<evidence type="ECO:0000256" key="3">
    <source>
        <dbReference type="SAM" id="SignalP"/>
    </source>
</evidence>
<evidence type="ECO:0000313" key="5">
    <source>
        <dbReference type="EMBL" id="CDP17990.1"/>
    </source>
</evidence>
<dbReference type="Gramene" id="CDP17990">
    <property type="protein sequence ID" value="CDP17990"/>
    <property type="gene ID" value="GSCOC_T00001251001"/>
</dbReference>
<feature type="domain" description="Leucine-rich repeat-containing N-terminal plant-type" evidence="4">
    <location>
        <begin position="30"/>
        <end position="67"/>
    </location>
</feature>
<protein>
    <recommendedName>
        <fullName evidence="4">Leucine-rich repeat-containing N-terminal plant-type domain-containing protein</fullName>
    </recommendedName>
</protein>
<keyword evidence="2" id="KW-0677">Repeat</keyword>
<keyword evidence="1" id="KW-0433">Leucine-rich repeat</keyword>
<dbReference type="OMA" id="MERIHIW"/>
<dbReference type="Pfam" id="PF13855">
    <property type="entry name" value="LRR_8"/>
    <property type="match status" value="1"/>
</dbReference>
<evidence type="ECO:0000259" key="4">
    <source>
        <dbReference type="Pfam" id="PF08263"/>
    </source>
</evidence>
<feature type="chain" id="PRO_5001655606" description="Leucine-rich repeat-containing N-terminal plant-type domain-containing protein" evidence="3">
    <location>
        <begin position="24"/>
        <end position="238"/>
    </location>
</feature>
<dbReference type="InterPro" id="IPR013210">
    <property type="entry name" value="LRR_N_plant-typ"/>
</dbReference>
<dbReference type="STRING" id="49390.A0A068VAW2"/>
<reference evidence="6" key="1">
    <citation type="journal article" date="2014" name="Science">
        <title>The coffee genome provides insight into the convergent evolution of caffeine biosynthesis.</title>
        <authorList>
            <person name="Denoeud F."/>
            <person name="Carretero-Paulet L."/>
            <person name="Dereeper A."/>
            <person name="Droc G."/>
            <person name="Guyot R."/>
            <person name="Pietrella M."/>
            <person name="Zheng C."/>
            <person name="Alberti A."/>
            <person name="Anthony F."/>
            <person name="Aprea G."/>
            <person name="Aury J.M."/>
            <person name="Bento P."/>
            <person name="Bernard M."/>
            <person name="Bocs S."/>
            <person name="Campa C."/>
            <person name="Cenci A."/>
            <person name="Combes M.C."/>
            <person name="Crouzillat D."/>
            <person name="Da Silva C."/>
            <person name="Daddiego L."/>
            <person name="De Bellis F."/>
            <person name="Dussert S."/>
            <person name="Garsmeur O."/>
            <person name="Gayraud T."/>
            <person name="Guignon V."/>
            <person name="Jahn K."/>
            <person name="Jamilloux V."/>
            <person name="Joet T."/>
            <person name="Labadie K."/>
            <person name="Lan T."/>
            <person name="Leclercq J."/>
            <person name="Lepelley M."/>
            <person name="Leroy T."/>
            <person name="Li L.T."/>
            <person name="Librado P."/>
            <person name="Lopez L."/>
            <person name="Munoz A."/>
            <person name="Noel B."/>
            <person name="Pallavicini A."/>
            <person name="Perrotta G."/>
            <person name="Poncet V."/>
            <person name="Pot D."/>
            <person name="Priyono X."/>
            <person name="Rigoreau M."/>
            <person name="Rouard M."/>
            <person name="Rozas J."/>
            <person name="Tranchant-Dubreuil C."/>
            <person name="VanBuren R."/>
            <person name="Zhang Q."/>
            <person name="Andrade A.C."/>
            <person name="Argout X."/>
            <person name="Bertrand B."/>
            <person name="de Kochko A."/>
            <person name="Graziosi G."/>
            <person name="Henry R.J."/>
            <person name="Jayarama X."/>
            <person name="Ming R."/>
            <person name="Nagai C."/>
            <person name="Rounsley S."/>
            <person name="Sankoff D."/>
            <person name="Giuliano G."/>
            <person name="Albert V.A."/>
            <person name="Wincker P."/>
            <person name="Lashermes P."/>
        </authorList>
    </citation>
    <scope>NUCLEOTIDE SEQUENCE [LARGE SCALE GENOMIC DNA]</scope>
    <source>
        <strain evidence="6">cv. DH200-94</strain>
    </source>
</reference>
<dbReference type="InParanoid" id="A0A068VAW2"/>
<dbReference type="PANTHER" id="PTHR48010:SF22">
    <property type="entry name" value="OS09G0376600 PROTEIN"/>
    <property type="match status" value="1"/>
</dbReference>
<dbReference type="Proteomes" id="UP000295252">
    <property type="component" value="Chromosome IV"/>
</dbReference>
<dbReference type="Gene3D" id="3.80.10.10">
    <property type="entry name" value="Ribonuclease Inhibitor"/>
    <property type="match status" value="2"/>
</dbReference>
<dbReference type="PANTHER" id="PTHR48010">
    <property type="entry name" value="OS05G0588300 PROTEIN"/>
    <property type="match status" value="1"/>
</dbReference>
<dbReference type="InterPro" id="IPR032675">
    <property type="entry name" value="LRR_dom_sf"/>
</dbReference>
<keyword evidence="3" id="KW-0732">Signal</keyword>
<dbReference type="PhylomeDB" id="A0A068VAW2"/>
<dbReference type="OrthoDB" id="69842at2759"/>
<evidence type="ECO:0000256" key="1">
    <source>
        <dbReference type="ARBA" id="ARBA00022614"/>
    </source>
</evidence>
<gene>
    <name evidence="5" type="ORF">GSCOC_T00001251001</name>
</gene>
<evidence type="ECO:0000256" key="2">
    <source>
        <dbReference type="ARBA" id="ARBA00022737"/>
    </source>
</evidence>
<dbReference type="InterPro" id="IPR001611">
    <property type="entry name" value="Leu-rich_rpt"/>
</dbReference>
<name>A0A068VAW2_COFCA</name>
<dbReference type="InterPro" id="IPR050994">
    <property type="entry name" value="At_inactive_RLKs"/>
</dbReference>
<dbReference type="AlphaFoldDB" id="A0A068VAW2"/>
<dbReference type="EMBL" id="HG739278">
    <property type="protein sequence ID" value="CDP17990.1"/>
    <property type="molecule type" value="Genomic_DNA"/>
</dbReference>
<sequence length="238" mass="25816">MGRLILIWAALMGLFLLFSVSRSETEEVRQALVRFMIQISPGNINRGANWGWNLTSDPCIWQGVVCNTKSNSVRIIHLDKLNLIGVLDANSLCVAKSLALLSLNHNQIVGNLPEGISNCSQLRRLFIRGNNFSGILPGSLSKLSNLIMLDISSNGFSGELPDLPRISGLVGFLADNNDLSGRIPEFNYLNLRAFNVSYNNFSGPIPDVHGHFNASSFSGNPGLCGKPLQTPCPSPPPS</sequence>
<keyword evidence="6" id="KW-1185">Reference proteome</keyword>
<evidence type="ECO:0000313" key="6">
    <source>
        <dbReference type="Proteomes" id="UP000295252"/>
    </source>
</evidence>
<accession>A0A068VAW2</accession>
<dbReference type="Pfam" id="PF08263">
    <property type="entry name" value="LRRNT_2"/>
    <property type="match status" value="1"/>
</dbReference>
<proteinExistence type="predicted"/>
<dbReference type="SUPFAM" id="SSF52058">
    <property type="entry name" value="L domain-like"/>
    <property type="match status" value="1"/>
</dbReference>
<dbReference type="Pfam" id="PF00560">
    <property type="entry name" value="LRR_1"/>
    <property type="match status" value="1"/>
</dbReference>
<organism evidence="5 6">
    <name type="scientific">Coffea canephora</name>
    <name type="common">Robusta coffee</name>
    <dbReference type="NCBI Taxonomy" id="49390"/>
    <lineage>
        <taxon>Eukaryota</taxon>
        <taxon>Viridiplantae</taxon>
        <taxon>Streptophyta</taxon>
        <taxon>Embryophyta</taxon>
        <taxon>Tracheophyta</taxon>
        <taxon>Spermatophyta</taxon>
        <taxon>Magnoliopsida</taxon>
        <taxon>eudicotyledons</taxon>
        <taxon>Gunneridae</taxon>
        <taxon>Pentapetalae</taxon>
        <taxon>asterids</taxon>
        <taxon>lamiids</taxon>
        <taxon>Gentianales</taxon>
        <taxon>Rubiaceae</taxon>
        <taxon>Ixoroideae</taxon>
        <taxon>Gardenieae complex</taxon>
        <taxon>Bertiereae - Coffeeae clade</taxon>
        <taxon>Coffeeae</taxon>
        <taxon>Coffea</taxon>
    </lineage>
</organism>